<keyword evidence="8" id="KW-0539">Nucleus</keyword>
<evidence type="ECO:0000256" key="4">
    <source>
        <dbReference type="ARBA" id="ARBA00007573"/>
    </source>
</evidence>
<evidence type="ECO:0000313" key="9">
    <source>
        <dbReference type="EMBL" id="CRZ01606.1"/>
    </source>
</evidence>
<dbReference type="InterPro" id="IPR008728">
    <property type="entry name" value="Elongator_complex_protein_4"/>
</dbReference>
<dbReference type="UniPathway" id="UPA00988"/>
<dbReference type="GO" id="GO:0005737">
    <property type="term" value="C:cytoplasm"/>
    <property type="evidence" value="ECO:0007669"/>
    <property type="project" value="UniProtKB-SubCell"/>
</dbReference>
<evidence type="ECO:0000256" key="3">
    <source>
        <dbReference type="ARBA" id="ARBA00005043"/>
    </source>
</evidence>
<dbReference type="Pfam" id="PF05625">
    <property type="entry name" value="PAXNEB"/>
    <property type="match status" value="1"/>
</dbReference>
<comment type="subcellular location">
    <subcellularLocation>
        <location evidence="2">Cytoplasm</location>
    </subcellularLocation>
    <subcellularLocation>
        <location evidence="1">Nucleus</location>
    </subcellularLocation>
</comment>
<dbReference type="InterPro" id="IPR027417">
    <property type="entry name" value="P-loop_NTPase"/>
</dbReference>
<sequence length="344" mass="38006">MSSFRRHSAAINDMITPTIPGVRRWLNGSYLTSSGIPGFDESLGGGLPVKSFVLIKHDTPSSNYLTWLRCFLAEGIGRGHCVVQCSPDDSISPSTIPMIIAPKKKKPQSEAPQQFKISWRYQNSAKPSSTSPVSSLNFDLSRSMSSESWKANAPFLISLRSFSEYHYGSQNYFDDLLTRVRSHLAMKKCMGEDGVPFNMARVIIHSPVSPFLGCDPNSSLRSLVKFFHGLKALARESFSIIMVSLPVDLMSSEDVSRLEYLSDIVLSMHSFIGKPAIYGPFDGIMRIEKSSSTLNVPESDEFLFKLKKTEVIVERVALPVETSDKELQADSSACSGALPATLQF</sequence>
<evidence type="ECO:0000256" key="7">
    <source>
        <dbReference type="ARBA" id="ARBA00022694"/>
    </source>
</evidence>
<accession>A0A0H5QJU6</accession>
<reference evidence="9" key="1">
    <citation type="submission" date="2015-04" db="EMBL/GenBank/DDBJ databases">
        <title>The genome sequence of the plant pathogenic Rhizarian Plasmodiophora brassicae reveals insights in its biotrophic life cycle and the origin of chitin synthesis.</title>
        <authorList>
            <person name="Schwelm A."/>
            <person name="Fogelqvist J."/>
            <person name="Knaust A."/>
            <person name="Julke S."/>
            <person name="Lilja T."/>
            <person name="Dhandapani V."/>
            <person name="Bonilla-Rosso G."/>
            <person name="Karlsson M."/>
            <person name="Shevchenko A."/>
            <person name="Choi S.R."/>
            <person name="Kim H.G."/>
            <person name="Park J.Y."/>
            <person name="Lim Y.P."/>
            <person name="Ludwig-Muller J."/>
            <person name="Dixelius C."/>
        </authorList>
    </citation>
    <scope>NUCLEOTIDE SEQUENCE</scope>
    <source>
        <tissue evidence="9">Potato root galls</tissue>
    </source>
</reference>
<comment type="pathway">
    <text evidence="3">tRNA modification; 5-methoxycarbonylmethyl-2-thiouridine-tRNA biosynthesis.</text>
</comment>
<dbReference type="PANTHER" id="PTHR12896">
    <property type="entry name" value="PAX6 NEIGHBOR PROTEIN PAXNEB"/>
    <property type="match status" value="1"/>
</dbReference>
<evidence type="ECO:0000256" key="5">
    <source>
        <dbReference type="ARBA" id="ARBA00020265"/>
    </source>
</evidence>
<protein>
    <recommendedName>
        <fullName evidence="5">Elongator complex protein 4</fullName>
    </recommendedName>
</protein>
<dbReference type="PANTHER" id="PTHR12896:SF1">
    <property type="entry name" value="ELONGATOR COMPLEX PROTEIN 4"/>
    <property type="match status" value="1"/>
</dbReference>
<keyword evidence="7" id="KW-0819">tRNA processing</keyword>
<dbReference type="EMBL" id="HACM01001164">
    <property type="protein sequence ID" value="CRZ01606.1"/>
    <property type="molecule type" value="Transcribed_RNA"/>
</dbReference>
<dbReference type="GO" id="GO:0002098">
    <property type="term" value="P:tRNA wobble uridine modification"/>
    <property type="evidence" value="ECO:0007669"/>
    <property type="project" value="InterPro"/>
</dbReference>
<proteinExistence type="inferred from homology"/>
<evidence type="ECO:0000256" key="6">
    <source>
        <dbReference type="ARBA" id="ARBA00022490"/>
    </source>
</evidence>
<keyword evidence="6" id="KW-0963">Cytoplasm</keyword>
<evidence type="ECO:0000256" key="2">
    <source>
        <dbReference type="ARBA" id="ARBA00004496"/>
    </source>
</evidence>
<dbReference type="GO" id="GO:0033588">
    <property type="term" value="C:elongator holoenzyme complex"/>
    <property type="evidence" value="ECO:0007669"/>
    <property type="project" value="InterPro"/>
</dbReference>
<evidence type="ECO:0000256" key="1">
    <source>
        <dbReference type="ARBA" id="ARBA00004123"/>
    </source>
</evidence>
<comment type="similarity">
    <text evidence="4">Belongs to the ELP4 family.</text>
</comment>
<dbReference type="AlphaFoldDB" id="A0A0H5QJU6"/>
<dbReference type="GO" id="GO:0008023">
    <property type="term" value="C:transcription elongation factor complex"/>
    <property type="evidence" value="ECO:0007669"/>
    <property type="project" value="TreeGrafter"/>
</dbReference>
<dbReference type="Gene3D" id="3.40.50.300">
    <property type="entry name" value="P-loop containing nucleotide triphosphate hydrolases"/>
    <property type="match status" value="1"/>
</dbReference>
<organism evidence="9">
    <name type="scientific">Spongospora subterranea</name>
    <dbReference type="NCBI Taxonomy" id="70186"/>
    <lineage>
        <taxon>Eukaryota</taxon>
        <taxon>Sar</taxon>
        <taxon>Rhizaria</taxon>
        <taxon>Endomyxa</taxon>
        <taxon>Phytomyxea</taxon>
        <taxon>Plasmodiophorida</taxon>
        <taxon>Plasmodiophoridae</taxon>
        <taxon>Spongospora</taxon>
    </lineage>
</organism>
<evidence type="ECO:0000256" key="8">
    <source>
        <dbReference type="ARBA" id="ARBA00023242"/>
    </source>
</evidence>
<name>A0A0H5QJU6_9EUKA</name>